<dbReference type="InterPro" id="IPR057266">
    <property type="entry name" value="Ribosomal_uL5_euk/arc-type"/>
</dbReference>
<dbReference type="AlphaFoldDB" id="A0A444V5E0"/>
<reference evidence="12 13" key="1">
    <citation type="submission" date="2019-01" db="EMBL/GenBank/DDBJ databases">
        <title>Draft Genome and Complete Hox-Cluster Characterization of the Sterlet Sturgeon (Acipenser ruthenus).</title>
        <authorList>
            <person name="Wei Q."/>
        </authorList>
    </citation>
    <scope>NUCLEOTIDE SEQUENCE [LARGE SCALE GENOMIC DNA]</scope>
    <source>
        <strain evidence="12">WHYD16114868_AA</strain>
        <tissue evidence="12">Blood</tissue>
    </source>
</reference>
<evidence type="ECO:0000256" key="4">
    <source>
        <dbReference type="ARBA" id="ARBA00022980"/>
    </source>
</evidence>
<sequence>MAAILRSLGRRNMQRVTLPQDRELRRRIKAKAKSLKLKRNDMNWSAEMVNNLVEKLMEYLKENKEEPYFRDVAKLTTGSYYELVKTNNPDEFDVMLILPTPRITWTEVCGLSGLFYRVSVCRPPRSPLKDFLLEDGLTISAVRILKDMRNLIKKFMRTYKGECDFIHSTVSVPGWHWSLERQNPGCPAITLSLLNNKAEVDISLDLVPALEIPSCQGWPEATKKGLKIEDWLGKKSRQAYTSQSFYFVPKKPKGRGLSEEAKESWRISFSHIEKQMIKNHGKNKTCCETPATTCYRKMCLRLLKCLIQSLKERHPTELSHLCSYHGKTAFLHSLSRRCLDSLWQGQLDLCFMQLLDDFITHVEKADLPHFFISNCNLFSPRCFPKRSLELLREELLEQRRLGLTVFQLPCAEQEPALIPAAPAPQQALSNTLLFGILLLLGVFLAADQGEKKENPMRELRIRKLCLNICVGESGDRLTRAAKVLEQLTGQTPVFSKARYTVRSFGIRRNEKIAVHCTVRGAKAEEILEKGLKVREYELRKNNFSDTGNFGFGIQEHIDLGIKYDPGIGIYGLDFYVVLGRPGFSIADKKQKRGRIGSKHRIGKEEAMRWFQQKTQSRTRLLASIRRPRLARGCVRYTLASVYADPVSHEAACGTRWRLCMQTPSRTRLRAVHAGVCVCRPRLARGCVWYTLASVYADPVSHEAACGTRWRLYTQTPSRTRLRVVHAGVYLLQALHVLQY</sequence>
<dbReference type="InterPro" id="IPR046903">
    <property type="entry name" value="Mab-21-like_nuc_Trfase"/>
</dbReference>
<dbReference type="Pfam" id="PF00673">
    <property type="entry name" value="Ribosomal_L5_C"/>
    <property type="match status" value="1"/>
</dbReference>
<dbReference type="GO" id="GO:0005840">
    <property type="term" value="C:ribosome"/>
    <property type="evidence" value="ECO:0007669"/>
    <property type="project" value="UniProtKB-KW"/>
</dbReference>
<dbReference type="NCBIfam" id="NF003258">
    <property type="entry name" value="PRK04219.1"/>
    <property type="match status" value="1"/>
</dbReference>
<comment type="similarity">
    <text evidence="2">Belongs to the universal ribosomal protein uL5 family.</text>
</comment>
<dbReference type="GO" id="GO:1990904">
    <property type="term" value="C:ribonucleoprotein complex"/>
    <property type="evidence" value="ECO:0007669"/>
    <property type="project" value="UniProtKB-KW"/>
</dbReference>
<dbReference type="InterPro" id="IPR020929">
    <property type="entry name" value="Ribosomal_uL5_CS"/>
</dbReference>
<dbReference type="Gene3D" id="1.10.1410.40">
    <property type="match status" value="1"/>
</dbReference>
<dbReference type="FunFam" id="1.10.1410.40:FF:000007">
    <property type="entry name" value="Cyclic GMP-AMP synthase"/>
    <property type="match status" value="1"/>
</dbReference>
<keyword evidence="3" id="KW-0699">rRNA-binding</keyword>
<dbReference type="PROSITE" id="PS00358">
    <property type="entry name" value="RIBOSOMAL_L5"/>
    <property type="match status" value="1"/>
</dbReference>
<dbReference type="Gene3D" id="3.30.1440.10">
    <property type="match status" value="1"/>
</dbReference>
<feature type="domain" description="Large ribosomal subunit protein uL5 N-terminal" evidence="8">
    <location>
        <begin position="454"/>
        <end position="507"/>
    </location>
</feature>
<dbReference type="Pfam" id="PF20266">
    <property type="entry name" value="Mab-21_C"/>
    <property type="match status" value="1"/>
</dbReference>
<evidence type="ECO:0000313" key="12">
    <source>
        <dbReference type="EMBL" id="RXM95631.1"/>
    </source>
</evidence>
<dbReference type="InterPro" id="IPR046906">
    <property type="entry name" value="Mab-21_HhH/H2TH-like"/>
</dbReference>
<dbReference type="PANTHER" id="PTHR11994">
    <property type="entry name" value="60S RIBOSOMAL PROTEIN L11-RELATED"/>
    <property type="match status" value="1"/>
</dbReference>
<keyword evidence="5" id="KW-0687">Ribonucleoprotein</keyword>
<evidence type="ECO:0000256" key="2">
    <source>
        <dbReference type="ARBA" id="ARBA00008553"/>
    </source>
</evidence>
<organism evidence="12 13">
    <name type="scientific">Acipenser ruthenus</name>
    <name type="common">Sterlet sturgeon</name>
    <dbReference type="NCBI Taxonomy" id="7906"/>
    <lineage>
        <taxon>Eukaryota</taxon>
        <taxon>Metazoa</taxon>
        <taxon>Chordata</taxon>
        <taxon>Craniata</taxon>
        <taxon>Vertebrata</taxon>
        <taxon>Euteleostomi</taxon>
        <taxon>Actinopterygii</taxon>
        <taxon>Chondrostei</taxon>
        <taxon>Acipenseriformes</taxon>
        <taxon>Acipenseridae</taxon>
        <taxon>Acipenser</taxon>
    </lineage>
</organism>
<dbReference type="GO" id="GO:0019843">
    <property type="term" value="F:rRNA binding"/>
    <property type="evidence" value="ECO:0007669"/>
    <property type="project" value="UniProtKB-KW"/>
</dbReference>
<protein>
    <recommendedName>
        <fullName evidence="6">Large ribosomal subunit protein uL5</fullName>
    </recommendedName>
    <alternativeName>
        <fullName evidence="7">60S ribosomal protein L11</fullName>
    </alternativeName>
</protein>
<dbReference type="GO" id="GO:0003735">
    <property type="term" value="F:structural constituent of ribosome"/>
    <property type="evidence" value="ECO:0007669"/>
    <property type="project" value="InterPro"/>
</dbReference>
<evidence type="ECO:0000256" key="1">
    <source>
        <dbReference type="ARBA" id="ARBA00008307"/>
    </source>
</evidence>
<comment type="similarity">
    <text evidence="1">Belongs to the mab-21 family.</text>
</comment>
<dbReference type="FunFam" id="3.30.1440.10:FF:000002">
    <property type="entry name" value="60S ribosomal protein L11"/>
    <property type="match status" value="1"/>
</dbReference>
<evidence type="ECO:0000256" key="5">
    <source>
        <dbReference type="ARBA" id="ARBA00023274"/>
    </source>
</evidence>
<dbReference type="InterPro" id="IPR022803">
    <property type="entry name" value="Ribosomal_uL5_dom_sf"/>
</dbReference>
<keyword evidence="4 12" id="KW-0689">Ribosomal protein</keyword>
<keyword evidence="13" id="KW-1185">Reference proteome</keyword>
<dbReference type="InterPro" id="IPR024810">
    <property type="entry name" value="MAB21L/cGLR"/>
</dbReference>
<feature type="domain" description="Mab-21-like nucleotidyltransferase" evidence="10">
    <location>
        <begin position="80"/>
        <end position="279"/>
    </location>
</feature>
<gene>
    <name evidence="12" type="ORF">EOD39_16646</name>
</gene>
<evidence type="ECO:0000259" key="11">
    <source>
        <dbReference type="Pfam" id="PF20266"/>
    </source>
</evidence>
<proteinExistence type="inferred from homology"/>
<dbReference type="InterPro" id="IPR002132">
    <property type="entry name" value="Ribosomal_uL5"/>
</dbReference>
<dbReference type="SUPFAM" id="SSF55282">
    <property type="entry name" value="RL5-like"/>
    <property type="match status" value="1"/>
</dbReference>
<evidence type="ECO:0000256" key="7">
    <source>
        <dbReference type="ARBA" id="ARBA00035322"/>
    </source>
</evidence>
<dbReference type="Pfam" id="PF03281">
    <property type="entry name" value="Mab-21"/>
    <property type="match status" value="1"/>
</dbReference>
<evidence type="ECO:0000259" key="10">
    <source>
        <dbReference type="Pfam" id="PF03281"/>
    </source>
</evidence>
<feature type="domain" description="Large ribosomal subunit protein uL5 C-terminal" evidence="9">
    <location>
        <begin position="511"/>
        <end position="598"/>
    </location>
</feature>
<feature type="domain" description="Mab-21-like HhH/H2TH-like" evidence="11">
    <location>
        <begin position="296"/>
        <end position="392"/>
    </location>
</feature>
<dbReference type="SMART" id="SM01265">
    <property type="entry name" value="Mab-21"/>
    <property type="match status" value="1"/>
</dbReference>
<evidence type="ECO:0000313" key="13">
    <source>
        <dbReference type="Proteomes" id="UP000289886"/>
    </source>
</evidence>
<keyword evidence="3" id="KW-0694">RNA-binding</keyword>
<dbReference type="EMBL" id="SCEB01002215">
    <property type="protein sequence ID" value="RXM95631.1"/>
    <property type="molecule type" value="Genomic_DNA"/>
</dbReference>
<dbReference type="Pfam" id="PF00281">
    <property type="entry name" value="Ribosomal_L5"/>
    <property type="match status" value="1"/>
</dbReference>
<name>A0A444V5E0_ACIRT</name>
<evidence type="ECO:0000259" key="9">
    <source>
        <dbReference type="Pfam" id="PF00673"/>
    </source>
</evidence>
<dbReference type="Gene3D" id="3.30.460.90">
    <property type="match status" value="1"/>
</dbReference>
<dbReference type="GO" id="GO:0006412">
    <property type="term" value="P:translation"/>
    <property type="evidence" value="ECO:0007669"/>
    <property type="project" value="InterPro"/>
</dbReference>
<accession>A0A444V5E0</accession>
<dbReference type="InterPro" id="IPR031310">
    <property type="entry name" value="Ribosomal_uL5_N"/>
</dbReference>
<evidence type="ECO:0000256" key="3">
    <source>
        <dbReference type="ARBA" id="ARBA00022730"/>
    </source>
</evidence>
<dbReference type="InterPro" id="IPR031309">
    <property type="entry name" value="Ribosomal_uL5_C"/>
</dbReference>
<dbReference type="Proteomes" id="UP000289886">
    <property type="component" value="Unassembled WGS sequence"/>
</dbReference>
<evidence type="ECO:0000256" key="6">
    <source>
        <dbReference type="ARBA" id="ARBA00035245"/>
    </source>
</evidence>
<comment type="caution">
    <text evidence="12">The sequence shown here is derived from an EMBL/GenBank/DDBJ whole genome shotgun (WGS) entry which is preliminary data.</text>
</comment>
<evidence type="ECO:0000259" key="8">
    <source>
        <dbReference type="Pfam" id="PF00281"/>
    </source>
</evidence>